<dbReference type="PROSITE" id="PS50885">
    <property type="entry name" value="HAMP"/>
    <property type="match status" value="1"/>
</dbReference>
<dbReference type="SMART" id="SM00387">
    <property type="entry name" value="HATPase_c"/>
    <property type="match status" value="1"/>
</dbReference>
<dbReference type="CDD" id="cd00082">
    <property type="entry name" value="HisKA"/>
    <property type="match status" value="1"/>
</dbReference>
<keyword evidence="5" id="KW-0808">Transferase</keyword>
<dbReference type="InterPro" id="IPR005467">
    <property type="entry name" value="His_kinase_dom"/>
</dbReference>
<keyword evidence="4" id="KW-0597">Phosphoprotein</keyword>
<dbReference type="PANTHER" id="PTHR45436:SF14">
    <property type="entry name" value="SENSOR PROTEIN QSEC"/>
    <property type="match status" value="1"/>
</dbReference>
<dbReference type="GO" id="GO:0005886">
    <property type="term" value="C:plasma membrane"/>
    <property type="evidence" value="ECO:0007669"/>
    <property type="project" value="TreeGrafter"/>
</dbReference>
<sequence>MTSIRIALVAMLIAAFTLVSFLAALLGYRASMDKAEELLDTQLRYAVEILRYSEADDVLQAEQPSSDGLAFQVWRDGRLLHRAGISGEQAMARFAPGYDYANFDGFRWRTLTVAGADDTWYQVAERADLRYTLAERVVLASILPLLTWLPVAAILIWFLVGWGLAPLRALSQQINRKASDDLEPLVFPAPPAELQQLVHSTNALLARLSSALQRERDFASHAAHELRTPISGLKIHLHNLSQDLPANHPSLAHTRADVSRMQHLVEQVLDLSRTQPELMRGQFDSVDLHSLAERVSASLWPVFTEAGLSLSLGGGSCVVAGDEGMLDTLLRNLLDNARKYAGRGSEVEVSTGRRDGQACLVVADNGPGIPAAEREQVFRRFYRVDGGSGAGGAGLGLAIVWQIAQLHGAEVALEAPATGSGLVVVVRFPHTDGPRELA</sequence>
<dbReference type="InterPro" id="IPR004358">
    <property type="entry name" value="Sig_transdc_His_kin-like_C"/>
</dbReference>
<evidence type="ECO:0000256" key="5">
    <source>
        <dbReference type="ARBA" id="ARBA00022679"/>
    </source>
</evidence>
<dbReference type="Gene3D" id="3.30.565.10">
    <property type="entry name" value="Histidine kinase-like ATPase, C-terminal domain"/>
    <property type="match status" value="1"/>
</dbReference>
<dbReference type="Pfam" id="PF00512">
    <property type="entry name" value="HisKA"/>
    <property type="match status" value="1"/>
</dbReference>
<keyword evidence="12 13" id="KW-0472">Membrane</keyword>
<dbReference type="SMART" id="SM00388">
    <property type="entry name" value="HisKA"/>
    <property type="match status" value="1"/>
</dbReference>
<feature type="transmembrane region" description="Helical" evidence="13">
    <location>
        <begin position="137"/>
        <end position="165"/>
    </location>
</feature>
<evidence type="ECO:0000259" key="15">
    <source>
        <dbReference type="PROSITE" id="PS50885"/>
    </source>
</evidence>
<evidence type="ECO:0000256" key="4">
    <source>
        <dbReference type="ARBA" id="ARBA00022553"/>
    </source>
</evidence>
<comment type="caution">
    <text evidence="16">The sequence shown here is derived from an EMBL/GenBank/DDBJ whole genome shotgun (WGS) entry which is preliminary data.</text>
</comment>
<protein>
    <recommendedName>
        <fullName evidence="3">histidine kinase</fullName>
        <ecNumber evidence="3">2.7.13.3</ecNumber>
    </recommendedName>
</protein>
<keyword evidence="6 13" id="KW-0812">Transmembrane</keyword>
<evidence type="ECO:0000256" key="11">
    <source>
        <dbReference type="ARBA" id="ARBA00023012"/>
    </source>
</evidence>
<dbReference type="RefSeq" id="WP_148062404.1">
    <property type="nucleotide sequence ID" value="NZ_VRYZ01000001.1"/>
</dbReference>
<dbReference type="SUPFAM" id="SSF55874">
    <property type="entry name" value="ATPase domain of HSP90 chaperone/DNA topoisomerase II/histidine kinase"/>
    <property type="match status" value="1"/>
</dbReference>
<keyword evidence="10 13" id="KW-1133">Transmembrane helix</keyword>
<evidence type="ECO:0000313" key="16">
    <source>
        <dbReference type="EMBL" id="TXS94551.1"/>
    </source>
</evidence>
<evidence type="ECO:0000256" key="10">
    <source>
        <dbReference type="ARBA" id="ARBA00022989"/>
    </source>
</evidence>
<feature type="domain" description="Histidine kinase" evidence="14">
    <location>
        <begin position="221"/>
        <end position="432"/>
    </location>
</feature>
<proteinExistence type="predicted"/>
<keyword evidence="11" id="KW-0902">Two-component regulatory system</keyword>
<name>A0A5C9A5V6_9GAMM</name>
<evidence type="ECO:0000256" key="2">
    <source>
        <dbReference type="ARBA" id="ARBA00004141"/>
    </source>
</evidence>
<gene>
    <name evidence="16" type="ORF">FVW59_01105</name>
</gene>
<keyword evidence="8" id="KW-0418">Kinase</keyword>
<dbReference type="SUPFAM" id="SSF47384">
    <property type="entry name" value="Homodimeric domain of signal transducing histidine kinase"/>
    <property type="match status" value="1"/>
</dbReference>
<evidence type="ECO:0000256" key="9">
    <source>
        <dbReference type="ARBA" id="ARBA00022840"/>
    </source>
</evidence>
<dbReference type="InterPro" id="IPR036890">
    <property type="entry name" value="HATPase_C_sf"/>
</dbReference>
<dbReference type="CDD" id="cd00075">
    <property type="entry name" value="HATPase"/>
    <property type="match status" value="1"/>
</dbReference>
<dbReference type="PRINTS" id="PR00344">
    <property type="entry name" value="BCTRLSENSOR"/>
</dbReference>
<keyword evidence="9" id="KW-0067">ATP-binding</keyword>
<accession>A0A5C9A5V6</accession>
<evidence type="ECO:0000256" key="6">
    <source>
        <dbReference type="ARBA" id="ARBA00022692"/>
    </source>
</evidence>
<dbReference type="Pfam" id="PF02518">
    <property type="entry name" value="HATPase_c"/>
    <property type="match status" value="1"/>
</dbReference>
<keyword evidence="17" id="KW-1185">Reference proteome</keyword>
<dbReference type="InterPro" id="IPR003660">
    <property type="entry name" value="HAMP_dom"/>
</dbReference>
<dbReference type="InterPro" id="IPR050428">
    <property type="entry name" value="TCS_sensor_his_kinase"/>
</dbReference>
<dbReference type="InterPro" id="IPR003594">
    <property type="entry name" value="HATPase_dom"/>
</dbReference>
<organism evidence="16 17">
    <name type="scientific">Parahaliea aestuarii</name>
    <dbReference type="NCBI Taxonomy" id="1852021"/>
    <lineage>
        <taxon>Bacteria</taxon>
        <taxon>Pseudomonadati</taxon>
        <taxon>Pseudomonadota</taxon>
        <taxon>Gammaproteobacteria</taxon>
        <taxon>Cellvibrionales</taxon>
        <taxon>Halieaceae</taxon>
        <taxon>Parahaliea</taxon>
    </lineage>
</organism>
<evidence type="ECO:0000256" key="13">
    <source>
        <dbReference type="SAM" id="Phobius"/>
    </source>
</evidence>
<evidence type="ECO:0000256" key="7">
    <source>
        <dbReference type="ARBA" id="ARBA00022741"/>
    </source>
</evidence>
<dbReference type="AlphaFoldDB" id="A0A5C9A5V6"/>
<dbReference type="PROSITE" id="PS50109">
    <property type="entry name" value="HIS_KIN"/>
    <property type="match status" value="1"/>
</dbReference>
<dbReference type="EC" id="2.7.13.3" evidence="3"/>
<dbReference type="Gene3D" id="1.10.287.130">
    <property type="match status" value="1"/>
</dbReference>
<dbReference type="EMBL" id="VRYZ01000001">
    <property type="protein sequence ID" value="TXS94551.1"/>
    <property type="molecule type" value="Genomic_DNA"/>
</dbReference>
<evidence type="ECO:0000256" key="12">
    <source>
        <dbReference type="ARBA" id="ARBA00023136"/>
    </source>
</evidence>
<evidence type="ECO:0000313" key="17">
    <source>
        <dbReference type="Proteomes" id="UP000321933"/>
    </source>
</evidence>
<reference evidence="16 17" key="1">
    <citation type="submission" date="2019-08" db="EMBL/GenBank/DDBJ databases">
        <title>Parahaliea maris sp. nov., isolated from the surface seawater.</title>
        <authorList>
            <person name="Liu Y."/>
        </authorList>
    </citation>
    <scope>NUCLEOTIDE SEQUENCE [LARGE SCALE GENOMIC DNA]</scope>
    <source>
        <strain evidence="16 17">S2-26</strain>
    </source>
</reference>
<evidence type="ECO:0000256" key="8">
    <source>
        <dbReference type="ARBA" id="ARBA00022777"/>
    </source>
</evidence>
<feature type="domain" description="HAMP" evidence="15">
    <location>
        <begin position="161"/>
        <end position="213"/>
    </location>
</feature>
<dbReference type="OrthoDB" id="9809766at2"/>
<comment type="catalytic activity">
    <reaction evidence="1">
        <text>ATP + protein L-histidine = ADP + protein N-phospho-L-histidine.</text>
        <dbReference type="EC" id="2.7.13.3"/>
    </reaction>
</comment>
<evidence type="ECO:0000256" key="3">
    <source>
        <dbReference type="ARBA" id="ARBA00012438"/>
    </source>
</evidence>
<evidence type="ECO:0000256" key="1">
    <source>
        <dbReference type="ARBA" id="ARBA00000085"/>
    </source>
</evidence>
<dbReference type="PANTHER" id="PTHR45436">
    <property type="entry name" value="SENSOR HISTIDINE KINASE YKOH"/>
    <property type="match status" value="1"/>
</dbReference>
<dbReference type="GO" id="GO:0000155">
    <property type="term" value="F:phosphorelay sensor kinase activity"/>
    <property type="evidence" value="ECO:0007669"/>
    <property type="project" value="InterPro"/>
</dbReference>
<evidence type="ECO:0000259" key="14">
    <source>
        <dbReference type="PROSITE" id="PS50109"/>
    </source>
</evidence>
<dbReference type="InterPro" id="IPR036097">
    <property type="entry name" value="HisK_dim/P_sf"/>
</dbReference>
<dbReference type="InterPro" id="IPR003661">
    <property type="entry name" value="HisK_dim/P_dom"/>
</dbReference>
<dbReference type="GO" id="GO:0005524">
    <property type="term" value="F:ATP binding"/>
    <property type="evidence" value="ECO:0007669"/>
    <property type="project" value="UniProtKB-KW"/>
</dbReference>
<feature type="transmembrane region" description="Helical" evidence="13">
    <location>
        <begin position="6"/>
        <end position="28"/>
    </location>
</feature>
<keyword evidence="7" id="KW-0547">Nucleotide-binding</keyword>
<dbReference type="Proteomes" id="UP000321933">
    <property type="component" value="Unassembled WGS sequence"/>
</dbReference>
<comment type="subcellular location">
    <subcellularLocation>
        <location evidence="2">Membrane</location>
        <topology evidence="2">Multi-pass membrane protein</topology>
    </subcellularLocation>
</comment>